<organism evidence="2 3">
    <name type="scientific">Paenibacillus glacialis</name>
    <dbReference type="NCBI Taxonomy" id="494026"/>
    <lineage>
        <taxon>Bacteria</taxon>
        <taxon>Bacillati</taxon>
        <taxon>Bacillota</taxon>
        <taxon>Bacilli</taxon>
        <taxon>Bacillales</taxon>
        <taxon>Paenibacillaceae</taxon>
        <taxon>Paenibacillus</taxon>
    </lineage>
</organism>
<evidence type="ECO:0000313" key="2">
    <source>
        <dbReference type="EMBL" id="OAB34108.1"/>
    </source>
</evidence>
<keyword evidence="3" id="KW-1185">Reference proteome</keyword>
<accession>A0A168DDX0</accession>
<dbReference type="Pfam" id="PF20613">
    <property type="entry name" value="HipA_2"/>
    <property type="match status" value="1"/>
</dbReference>
<evidence type="ECO:0000259" key="1">
    <source>
        <dbReference type="Pfam" id="PF20613"/>
    </source>
</evidence>
<proteinExistence type="predicted"/>
<protein>
    <recommendedName>
        <fullName evidence="1">HipA-like kinase domain-containing protein</fullName>
    </recommendedName>
</protein>
<comment type="caution">
    <text evidence="2">The sequence shown here is derived from an EMBL/GenBank/DDBJ whole genome shotgun (WGS) entry which is preliminary data.</text>
</comment>
<dbReference type="OrthoDB" id="2939938at2"/>
<dbReference type="STRING" id="494026.PGLA_24740"/>
<gene>
    <name evidence="2" type="ORF">PGLA_24740</name>
</gene>
<evidence type="ECO:0000313" key="3">
    <source>
        <dbReference type="Proteomes" id="UP000076967"/>
    </source>
</evidence>
<dbReference type="AlphaFoldDB" id="A0A168DDX0"/>
<dbReference type="RefSeq" id="WP_068537852.1">
    <property type="nucleotide sequence ID" value="NZ_LVJH01000070.1"/>
</dbReference>
<sequence>MQIVNAVRPIQPVNNGVTKPYILLGNDGNSYYTKFKENPETSRILANEFVCAKIAKFLDLPLASPTLINVDQDFIDIFGTEITEHIESDVSISKGLHFGTKKINKAFQIVNSKMIESATNIKAIPEIILFDQLICNTDRDRNGGNLIFDQSKMKIVVIDHSHAFDIGPLWDAHQLEIRVGSQFEPFAHDGYIFRKLVPFVKGNNPFDPIIVKMLGMTSEFLWHTISSIPDEWIISMDDKLALHCYLCDRLHRISNALPILKPILPNWKGGS</sequence>
<feature type="domain" description="HipA-like kinase" evidence="1">
    <location>
        <begin position="10"/>
        <end position="165"/>
    </location>
</feature>
<name>A0A168DDX0_9BACL</name>
<reference evidence="2 3" key="1">
    <citation type="submission" date="2016-03" db="EMBL/GenBank/DDBJ databases">
        <title>Draft genome sequence of Paenibacillus glacialis DSM 22343.</title>
        <authorList>
            <person name="Shin S.-K."/>
            <person name="Yi H."/>
        </authorList>
    </citation>
    <scope>NUCLEOTIDE SEQUENCE [LARGE SCALE GENOMIC DNA]</scope>
    <source>
        <strain evidence="2 3">DSM 22343</strain>
    </source>
</reference>
<dbReference type="Proteomes" id="UP000076967">
    <property type="component" value="Unassembled WGS sequence"/>
</dbReference>
<dbReference type="InterPro" id="IPR046748">
    <property type="entry name" value="HipA_2"/>
</dbReference>
<dbReference type="EMBL" id="LVJH01000070">
    <property type="protein sequence ID" value="OAB34108.1"/>
    <property type="molecule type" value="Genomic_DNA"/>
</dbReference>